<keyword evidence="3" id="KW-1185">Reference proteome</keyword>
<accession>A0AAW6UCY4</accession>
<evidence type="ECO:0008006" key="4">
    <source>
        <dbReference type="Google" id="ProtNLM"/>
    </source>
</evidence>
<name>A0AAW6UCY4_9MOLU</name>
<dbReference type="EMBL" id="JASCXW010000025">
    <property type="protein sequence ID" value="MDI6453346.1"/>
    <property type="molecule type" value="Genomic_DNA"/>
</dbReference>
<feature type="transmembrane region" description="Helical" evidence="1">
    <location>
        <begin position="77"/>
        <end position="96"/>
    </location>
</feature>
<protein>
    <recommendedName>
        <fullName evidence="4">ECF transporter S component</fullName>
    </recommendedName>
</protein>
<keyword evidence="1" id="KW-1133">Transmembrane helix</keyword>
<dbReference type="Gene3D" id="1.10.1760.20">
    <property type="match status" value="1"/>
</dbReference>
<feature type="transmembrane region" description="Helical" evidence="1">
    <location>
        <begin position="105"/>
        <end position="128"/>
    </location>
</feature>
<evidence type="ECO:0000313" key="2">
    <source>
        <dbReference type="EMBL" id="MDI6453346.1"/>
    </source>
</evidence>
<reference evidence="2" key="1">
    <citation type="submission" date="2023-05" db="EMBL/GenBank/DDBJ databases">
        <title>Mariniplasma microaerophilum sp. nov., a novel anaerobic mollicute isolated from terrestrial mud volcano, Taman Peninsula, Russia.</title>
        <authorList>
            <person name="Khomyakova M.A."/>
            <person name="Merkel A.Y."/>
            <person name="Slobodkin A.I."/>
        </authorList>
    </citation>
    <scope>NUCLEOTIDE SEQUENCE</scope>
    <source>
        <strain evidence="2">M4Ah</strain>
    </source>
</reference>
<feature type="transmembrane region" description="Helical" evidence="1">
    <location>
        <begin position="7"/>
        <end position="24"/>
    </location>
</feature>
<evidence type="ECO:0000256" key="1">
    <source>
        <dbReference type="SAM" id="Phobius"/>
    </source>
</evidence>
<keyword evidence="1" id="KW-0812">Transmembrane</keyword>
<organism evidence="2 3">
    <name type="scientific">Peloplasma aerotolerans</name>
    <dbReference type="NCBI Taxonomy" id="3044389"/>
    <lineage>
        <taxon>Bacteria</taxon>
        <taxon>Bacillati</taxon>
        <taxon>Mycoplasmatota</taxon>
        <taxon>Mollicutes</taxon>
        <taxon>Acholeplasmatales</taxon>
        <taxon>Acholeplasmataceae</taxon>
        <taxon>Peloplasma</taxon>
    </lineage>
</organism>
<evidence type="ECO:0000313" key="3">
    <source>
        <dbReference type="Proteomes" id="UP001431532"/>
    </source>
</evidence>
<gene>
    <name evidence="2" type="ORF">QJ521_07200</name>
</gene>
<keyword evidence="1" id="KW-0472">Membrane</keyword>
<sequence length="176" mass="20174">MSKSNQAIKDITLVSICAAILFVQQLALSFLPNIQFSTLLIVVYAKVFGFKRTTMIIIVHVIVVNLLSPFGPMIPVYIPSMFVAWMLIPILLSTVFKKLESAYKLAIFGFIFGFVYGWIFIPVSVFILDIPFVAYLMMDLPFEFMMAISNFLTILWLYEPIKKILVMHRIRYDAIA</sequence>
<comment type="caution">
    <text evidence="2">The sequence shown here is derived from an EMBL/GenBank/DDBJ whole genome shotgun (WGS) entry which is preliminary data.</text>
</comment>
<dbReference type="AlphaFoldDB" id="A0AAW6UCY4"/>
<feature type="transmembrane region" description="Helical" evidence="1">
    <location>
        <begin position="140"/>
        <end position="158"/>
    </location>
</feature>
<dbReference type="RefSeq" id="WP_282839778.1">
    <property type="nucleotide sequence ID" value="NZ_JASCXW010000025.1"/>
</dbReference>
<dbReference type="Proteomes" id="UP001431532">
    <property type="component" value="Unassembled WGS sequence"/>
</dbReference>
<proteinExistence type="predicted"/>